<evidence type="ECO:0000256" key="5">
    <source>
        <dbReference type="ARBA" id="ARBA00023157"/>
    </source>
</evidence>
<evidence type="ECO:0000256" key="4">
    <source>
        <dbReference type="ARBA" id="ARBA00023030"/>
    </source>
</evidence>
<dbReference type="GO" id="GO:0008083">
    <property type="term" value="F:growth factor activity"/>
    <property type="evidence" value="ECO:0007669"/>
    <property type="project" value="UniProtKB-KW"/>
</dbReference>
<dbReference type="PROSITE" id="PS51362">
    <property type="entry name" value="TGF_BETA_2"/>
    <property type="match status" value="1"/>
</dbReference>
<keyword evidence="7" id="KW-0472">Membrane</keyword>
<dbReference type="EMBL" id="JADBJN010000002">
    <property type="protein sequence ID" value="KAG5676805.1"/>
    <property type="molecule type" value="Genomic_DNA"/>
</dbReference>
<dbReference type="PRINTS" id="PR00669">
    <property type="entry name" value="INHIBINA"/>
</dbReference>
<sequence>MNFEIVYWLVLSYVIILLNIVSSAEIGHSKRIESRHHKSDKNHDHNTKRNFVREFNSNSDSFKRTLPPNIWALLASNSLMNRNQTMNDDDDNSAKYKIDLDFENDATTTDPPPHADDESIKTKIAANCPKCKQNSVKMSEDELTNLRIEFVKNQILHKLRMNERPPKKVIDEIPEPIQEGYTIQANDDTDYLNRHLDDYFAKTTQKIIFLTQEFEKCKLHQSKDYPSLCFSFTIPSDIDVNTVDSARLWMYKQQQTNNLDHGMNHTFLLSEVGFWGANTKFIKSKPLAITEIDENNSGWEKIDIELPVKNWVEFDSLTHTVQISCETCISKTLPISLYHDHKPFIVIDTFPQRTFARQKRNQNCGPGSTECCRDSLYIDFATIGWNDWIIHPKGYNAYFCRGSCNRVASITQAETHHSTVFNKFLHNTSKNNKKKLELVPCCTATRYSSLQIFYLDTNNTATQVTLPNMIVESCGCS</sequence>
<dbReference type="InterPro" id="IPR001839">
    <property type="entry name" value="TGF-b_C"/>
</dbReference>
<evidence type="ECO:0000256" key="7">
    <source>
        <dbReference type="SAM" id="Phobius"/>
    </source>
</evidence>
<dbReference type="Gene3D" id="2.60.120.970">
    <property type="match status" value="1"/>
</dbReference>
<dbReference type="AlphaFoldDB" id="A0A9J6C4I4"/>
<dbReference type="InterPro" id="IPR017948">
    <property type="entry name" value="TGFb_CS"/>
</dbReference>
<feature type="transmembrane region" description="Helical" evidence="7">
    <location>
        <begin position="6"/>
        <end position="26"/>
    </location>
</feature>
<evidence type="ECO:0000259" key="8">
    <source>
        <dbReference type="PROSITE" id="PS51362"/>
    </source>
</evidence>
<dbReference type="SMART" id="SM00204">
    <property type="entry name" value="TGFB"/>
    <property type="match status" value="1"/>
</dbReference>
<dbReference type="InterPro" id="IPR015615">
    <property type="entry name" value="TGF-beta-rel"/>
</dbReference>
<dbReference type="PROSITE" id="PS00250">
    <property type="entry name" value="TGF_BETA_1"/>
    <property type="match status" value="1"/>
</dbReference>
<evidence type="ECO:0000256" key="6">
    <source>
        <dbReference type="RuleBase" id="RU000354"/>
    </source>
</evidence>
<evidence type="ECO:0000256" key="2">
    <source>
        <dbReference type="ARBA" id="ARBA00006656"/>
    </source>
</evidence>
<dbReference type="OrthoDB" id="6516235at2759"/>
<dbReference type="SUPFAM" id="SSF57501">
    <property type="entry name" value="Cystine-knot cytokines"/>
    <property type="match status" value="1"/>
</dbReference>
<proteinExistence type="inferred from homology"/>
<comment type="subcellular location">
    <subcellularLocation>
        <location evidence="1">Secreted</location>
    </subcellularLocation>
</comment>
<dbReference type="CDD" id="cd13752">
    <property type="entry name" value="TGF_beta_INHB"/>
    <property type="match status" value="1"/>
</dbReference>
<dbReference type="Pfam" id="PF00019">
    <property type="entry name" value="TGF_beta"/>
    <property type="match status" value="1"/>
</dbReference>
<name>A0A9J6C4I4_POLVA</name>
<dbReference type="Pfam" id="PF00688">
    <property type="entry name" value="TGFb_propeptide"/>
    <property type="match status" value="1"/>
</dbReference>
<comment type="similarity">
    <text evidence="2 6">Belongs to the TGF-beta family.</text>
</comment>
<evidence type="ECO:0000256" key="3">
    <source>
        <dbReference type="ARBA" id="ARBA00022525"/>
    </source>
</evidence>
<dbReference type="Proteomes" id="UP001107558">
    <property type="component" value="Chromosome 2"/>
</dbReference>
<dbReference type="PANTHER" id="PTHR11848:SF298">
    <property type="entry name" value="DAWDLE, ISOFORM A"/>
    <property type="match status" value="1"/>
</dbReference>
<dbReference type="InterPro" id="IPR001111">
    <property type="entry name" value="TGF-b_propeptide"/>
</dbReference>
<keyword evidence="4 6" id="KW-0339">Growth factor</keyword>
<evidence type="ECO:0000313" key="10">
    <source>
        <dbReference type="Proteomes" id="UP001107558"/>
    </source>
</evidence>
<keyword evidence="7" id="KW-1133">Transmembrane helix</keyword>
<keyword evidence="3" id="KW-0964">Secreted</keyword>
<organism evidence="9 10">
    <name type="scientific">Polypedilum vanderplanki</name>
    <name type="common">Sleeping chironomid midge</name>
    <dbReference type="NCBI Taxonomy" id="319348"/>
    <lineage>
        <taxon>Eukaryota</taxon>
        <taxon>Metazoa</taxon>
        <taxon>Ecdysozoa</taxon>
        <taxon>Arthropoda</taxon>
        <taxon>Hexapoda</taxon>
        <taxon>Insecta</taxon>
        <taxon>Pterygota</taxon>
        <taxon>Neoptera</taxon>
        <taxon>Endopterygota</taxon>
        <taxon>Diptera</taxon>
        <taxon>Nematocera</taxon>
        <taxon>Chironomoidea</taxon>
        <taxon>Chironomidae</taxon>
        <taxon>Chironominae</taxon>
        <taxon>Polypedilum</taxon>
        <taxon>Polypedilum</taxon>
    </lineage>
</organism>
<feature type="domain" description="TGF-beta family profile" evidence="8">
    <location>
        <begin position="357"/>
        <end position="477"/>
    </location>
</feature>
<dbReference type="GO" id="GO:0005615">
    <property type="term" value="C:extracellular space"/>
    <property type="evidence" value="ECO:0007669"/>
    <property type="project" value="TreeGrafter"/>
</dbReference>
<keyword evidence="5" id="KW-1015">Disulfide bond</keyword>
<keyword evidence="10" id="KW-1185">Reference proteome</keyword>
<dbReference type="PANTHER" id="PTHR11848">
    <property type="entry name" value="TGF-BETA FAMILY"/>
    <property type="match status" value="1"/>
</dbReference>
<evidence type="ECO:0000256" key="1">
    <source>
        <dbReference type="ARBA" id="ARBA00004613"/>
    </source>
</evidence>
<accession>A0A9J6C4I4</accession>
<protein>
    <recommendedName>
        <fullName evidence="8">TGF-beta family profile domain-containing protein</fullName>
    </recommendedName>
</protein>
<dbReference type="Gene3D" id="2.10.90.10">
    <property type="entry name" value="Cystine-knot cytokines"/>
    <property type="match status" value="1"/>
</dbReference>
<keyword evidence="7" id="KW-0812">Transmembrane</keyword>
<dbReference type="GO" id="GO:0005125">
    <property type="term" value="F:cytokine activity"/>
    <property type="evidence" value="ECO:0007669"/>
    <property type="project" value="TreeGrafter"/>
</dbReference>
<evidence type="ECO:0000313" key="9">
    <source>
        <dbReference type="EMBL" id="KAG5676805.1"/>
    </source>
</evidence>
<dbReference type="InterPro" id="IPR029034">
    <property type="entry name" value="Cystine-knot_cytokine"/>
</dbReference>
<gene>
    <name evidence="9" type="ORF">PVAND_006613</name>
</gene>
<reference evidence="9" key="1">
    <citation type="submission" date="2021-03" db="EMBL/GenBank/DDBJ databases">
        <title>Chromosome level genome of the anhydrobiotic midge Polypedilum vanderplanki.</title>
        <authorList>
            <person name="Yoshida Y."/>
            <person name="Kikawada T."/>
            <person name="Gusev O."/>
        </authorList>
    </citation>
    <scope>NUCLEOTIDE SEQUENCE</scope>
    <source>
        <strain evidence="9">NIAS01</strain>
        <tissue evidence="9">Whole body or cell culture</tissue>
    </source>
</reference>
<comment type="caution">
    <text evidence="9">The sequence shown here is derived from an EMBL/GenBank/DDBJ whole genome shotgun (WGS) entry which is preliminary data.</text>
</comment>